<dbReference type="EMBL" id="ACVN02000082">
    <property type="protein sequence ID" value="ERK60496.1"/>
    <property type="molecule type" value="Genomic_DNA"/>
</dbReference>
<reference evidence="1" key="1">
    <citation type="submission" date="2013-08" db="EMBL/GenBank/DDBJ databases">
        <authorList>
            <person name="Durkin A.S."/>
            <person name="Haft D.R."/>
            <person name="McCorrison J."/>
            <person name="Torralba M."/>
            <person name="Gillis M."/>
            <person name="Haft D.H."/>
            <person name="Methe B."/>
            <person name="Sutton G."/>
            <person name="Nelson K.E."/>
        </authorList>
    </citation>
    <scope>NUCLEOTIDE SEQUENCE [LARGE SCALE GENOMIC DNA]</scope>
    <source>
        <strain evidence="1">F0233</strain>
    </source>
</reference>
<dbReference type="AlphaFoldDB" id="U2QVE9"/>
<comment type="caution">
    <text evidence="1">The sequence shown here is derived from an EMBL/GenBank/DDBJ whole genome shotgun (WGS) entry which is preliminary data.</text>
</comment>
<accession>U2QVE9</accession>
<feature type="non-terminal residue" evidence="1">
    <location>
        <position position="56"/>
    </location>
</feature>
<name>U2QVE9_9ACTN</name>
<keyword evidence="2" id="KW-1185">Reference proteome</keyword>
<evidence type="ECO:0000313" key="2">
    <source>
        <dbReference type="Proteomes" id="UP000017052"/>
    </source>
</evidence>
<organism evidence="1 2">
    <name type="scientific">Propionibacterium acidifaciens F0233</name>
    <dbReference type="NCBI Taxonomy" id="553198"/>
    <lineage>
        <taxon>Bacteria</taxon>
        <taxon>Bacillati</taxon>
        <taxon>Actinomycetota</taxon>
        <taxon>Actinomycetes</taxon>
        <taxon>Propionibacteriales</taxon>
        <taxon>Propionibacteriaceae</taxon>
        <taxon>Propionibacterium</taxon>
    </lineage>
</organism>
<protein>
    <submittedName>
        <fullName evidence="1">Uncharacterized protein</fullName>
    </submittedName>
</protein>
<proteinExistence type="predicted"/>
<sequence>MRAPDPFARPRPGDALRAPNLAERTHPAGALLTGERRVILLLGRLGRGAGRAGRTR</sequence>
<dbReference type="Proteomes" id="UP000017052">
    <property type="component" value="Unassembled WGS sequence"/>
</dbReference>
<evidence type="ECO:0000313" key="1">
    <source>
        <dbReference type="EMBL" id="ERK60496.1"/>
    </source>
</evidence>
<gene>
    <name evidence="1" type="ORF">HMPREF0682_0440</name>
</gene>